<dbReference type="GO" id="GO:0006281">
    <property type="term" value="P:DNA repair"/>
    <property type="evidence" value="ECO:0007669"/>
    <property type="project" value="TreeGrafter"/>
</dbReference>
<proteinExistence type="inferred from homology"/>
<dbReference type="Pfam" id="PF13920">
    <property type="entry name" value="zf-C3HC4_3"/>
    <property type="match status" value="1"/>
</dbReference>
<organism evidence="14 15">
    <name type="scientific">Chytriomyces confervae</name>
    <dbReference type="NCBI Taxonomy" id="246404"/>
    <lineage>
        <taxon>Eukaryota</taxon>
        <taxon>Fungi</taxon>
        <taxon>Fungi incertae sedis</taxon>
        <taxon>Chytridiomycota</taxon>
        <taxon>Chytridiomycota incertae sedis</taxon>
        <taxon>Chytridiomycetes</taxon>
        <taxon>Chytridiales</taxon>
        <taxon>Chytriomycetaceae</taxon>
        <taxon>Chytriomyces</taxon>
    </lineage>
</organism>
<keyword evidence="4 9" id="KW-0863">Zinc-finger</keyword>
<accession>A0A507FA35</accession>
<evidence type="ECO:0000256" key="9">
    <source>
        <dbReference type="PROSITE-ProRule" id="PRU00175"/>
    </source>
</evidence>
<protein>
    <recommendedName>
        <fullName evidence="16">RING-type domain-containing protein</fullName>
    </recommendedName>
</protein>
<reference evidence="14 15" key="1">
    <citation type="journal article" date="2019" name="Sci. Rep.">
        <title>Comparative genomics of chytrid fungi reveal insights into the obligate biotrophic and pathogenic lifestyle of Synchytrium endobioticum.</title>
        <authorList>
            <person name="van de Vossenberg B.T.L.H."/>
            <person name="Warris S."/>
            <person name="Nguyen H.D.T."/>
            <person name="van Gent-Pelzer M.P.E."/>
            <person name="Joly D.L."/>
            <person name="van de Geest H.C."/>
            <person name="Bonants P.J.M."/>
            <person name="Smith D.S."/>
            <person name="Levesque C.A."/>
            <person name="van der Lee T.A.J."/>
        </authorList>
    </citation>
    <scope>NUCLEOTIDE SEQUENCE [LARGE SCALE GENOMIC DNA]</scope>
    <source>
        <strain evidence="14 15">CBS 675.73</strain>
    </source>
</reference>
<evidence type="ECO:0000256" key="8">
    <source>
        <dbReference type="ARBA" id="ARBA00022840"/>
    </source>
</evidence>
<feature type="region of interest" description="Disordered" evidence="11">
    <location>
        <begin position="96"/>
        <end position="117"/>
    </location>
</feature>
<keyword evidence="10" id="KW-0175">Coiled coil</keyword>
<evidence type="ECO:0000259" key="13">
    <source>
        <dbReference type="PROSITE" id="PS51192"/>
    </source>
</evidence>
<evidence type="ECO:0000256" key="5">
    <source>
        <dbReference type="ARBA" id="ARBA00022801"/>
    </source>
</evidence>
<feature type="domain" description="Helicase ATP-binding" evidence="13">
    <location>
        <begin position="307"/>
        <end position="519"/>
    </location>
</feature>
<evidence type="ECO:0000259" key="12">
    <source>
        <dbReference type="PROSITE" id="PS50089"/>
    </source>
</evidence>
<keyword evidence="15" id="KW-1185">Reference proteome</keyword>
<dbReference type="STRING" id="246404.A0A507FA35"/>
<dbReference type="InterPro" id="IPR000330">
    <property type="entry name" value="SNF2_N"/>
</dbReference>
<dbReference type="InterPro" id="IPR001841">
    <property type="entry name" value="Znf_RING"/>
</dbReference>
<dbReference type="PROSITE" id="PS50089">
    <property type="entry name" value="ZF_RING_2"/>
    <property type="match status" value="1"/>
</dbReference>
<dbReference type="InterPro" id="IPR014001">
    <property type="entry name" value="Helicase_ATP-bd"/>
</dbReference>
<evidence type="ECO:0000256" key="7">
    <source>
        <dbReference type="ARBA" id="ARBA00022833"/>
    </source>
</evidence>
<dbReference type="AlphaFoldDB" id="A0A507FA35"/>
<dbReference type="OrthoDB" id="448448at2759"/>
<evidence type="ECO:0000313" key="15">
    <source>
        <dbReference type="Proteomes" id="UP000320333"/>
    </source>
</evidence>
<keyword evidence="5" id="KW-0378">Hydrolase</keyword>
<sequence length="971" mass="108342">MLAIASARSIASCIQQERAAEIQRLSRLLTLDLENDAASASGDKATPALEPEQNGVGLCIFTSRAPWAKYQHWPQQLSATIPIILRFMRLDVKTTDITPRPERRRGEVEGGPQASLGSAEQDIKSVILSHFPLLDAFMRPKLFNGPDRNDFNVQLRITRSVLNGGYTANLELRVRWPSNDIETLKTSEALGDAIVKTYWANGGVPFMYADCDFVWTHSVDGGVACIMPTIKIPDTFDVKPCEGPPAPFALTLFDYQLRTLAWMQGVEDGDPALFYAPNLFHVDDGSGDSFFDAESKTFRSRKMDCAVIEAMNVSRGIVADKPGVGKTVTSIALCHSRPFQLQDYLYSMHDGLFRSKATLILVPNTIAGQWEQEIRKCLGNSVKVIQLKGKAAYVKTTFQDILACDFVIVTYQFLMNKNYVGSIYEGRQLANYSEGFDFKSSAKDCKDFASSDKIKGRFSLNWCHYRRIIYDEFHEILPKKDMIDHMKDFHADSIWGLTGTPTFDSINTVWQYAVMLSLEPYTKWAVPKSDAFRFIQHRVRRNEPEATYPAPVHETFSCIQTPMERAFYQSSLSLGVVGLLKLCNHYQIGNDAAGLGMHAPLSIEKVTELVQKDRALQIENGKREIERLQNETDELKKLSNEMDPTILAQQQSMQAKLDQLRNNLATTQSQFNFFENFVSTYLSKGGEKMGCNVCLEDDVQGEIGIVPCGHSFCSACADAISTQGRCPNCREQFQVGQVMKVFPPPALIHVEGEGANDDPESLDPNLFGSKIREVVKYINRESLASEDHRFIVFIQFSDLANLVAAALKTYGIPTARVKSGWQQRENAIRLFRAGLSKPSVVGPAASTSANPVDDLATADPKGKSKRVAEEEETETGRKPAKLARRDVSLKKPVKVLMLSARDSVSGLNLTEASHVIILHPFHASNEALAVASEEQGVARVLRKGQEKTVKIVRFYVEHTVEQAFHEARVRD</sequence>
<comment type="similarity">
    <text evidence="1">Belongs to the SNF2/RAD54 helicase family.</text>
</comment>
<dbReference type="PANTHER" id="PTHR45626:SF26">
    <property type="entry name" value="FAMILY HELICASE, PUTATIVE (AFU_ORTHOLOGUE AFUA_2G09120)-RELATED"/>
    <property type="match status" value="1"/>
</dbReference>
<dbReference type="GO" id="GO:0008094">
    <property type="term" value="F:ATP-dependent activity, acting on DNA"/>
    <property type="evidence" value="ECO:0007669"/>
    <property type="project" value="TreeGrafter"/>
</dbReference>
<keyword evidence="8" id="KW-0067">ATP-binding</keyword>
<dbReference type="PANTHER" id="PTHR45626">
    <property type="entry name" value="TRANSCRIPTION TERMINATION FACTOR 2-RELATED"/>
    <property type="match status" value="1"/>
</dbReference>
<dbReference type="SUPFAM" id="SSF57850">
    <property type="entry name" value="RING/U-box"/>
    <property type="match status" value="1"/>
</dbReference>
<dbReference type="Pfam" id="PF00176">
    <property type="entry name" value="SNF2-rel_dom"/>
    <property type="match status" value="1"/>
</dbReference>
<evidence type="ECO:0000256" key="2">
    <source>
        <dbReference type="ARBA" id="ARBA00022723"/>
    </source>
</evidence>
<feature type="region of interest" description="Disordered" evidence="11">
    <location>
        <begin position="842"/>
        <end position="880"/>
    </location>
</feature>
<gene>
    <name evidence="14" type="ORF">CcCBS67573_g05876</name>
</gene>
<dbReference type="InterPro" id="IPR027417">
    <property type="entry name" value="P-loop_NTPase"/>
</dbReference>
<evidence type="ECO:0000256" key="11">
    <source>
        <dbReference type="SAM" id="MobiDB-lite"/>
    </source>
</evidence>
<dbReference type="PROSITE" id="PS51192">
    <property type="entry name" value="HELICASE_ATP_BIND_1"/>
    <property type="match status" value="1"/>
</dbReference>
<keyword evidence="7" id="KW-0862">Zinc</keyword>
<dbReference type="InterPro" id="IPR050628">
    <property type="entry name" value="SNF2_RAD54_helicase_TF"/>
</dbReference>
<evidence type="ECO:0000256" key="3">
    <source>
        <dbReference type="ARBA" id="ARBA00022741"/>
    </source>
</evidence>
<evidence type="ECO:0000313" key="14">
    <source>
        <dbReference type="EMBL" id="TPX72450.1"/>
    </source>
</evidence>
<dbReference type="GO" id="GO:0005524">
    <property type="term" value="F:ATP binding"/>
    <property type="evidence" value="ECO:0007669"/>
    <property type="project" value="UniProtKB-KW"/>
</dbReference>
<dbReference type="GO" id="GO:0016787">
    <property type="term" value="F:hydrolase activity"/>
    <property type="evidence" value="ECO:0007669"/>
    <property type="project" value="UniProtKB-KW"/>
</dbReference>
<evidence type="ECO:0000256" key="4">
    <source>
        <dbReference type="ARBA" id="ARBA00022771"/>
    </source>
</evidence>
<dbReference type="PROSITE" id="PS00518">
    <property type="entry name" value="ZF_RING_1"/>
    <property type="match status" value="1"/>
</dbReference>
<evidence type="ECO:0000256" key="6">
    <source>
        <dbReference type="ARBA" id="ARBA00022806"/>
    </source>
</evidence>
<comment type="caution">
    <text evidence="14">The sequence shown here is derived from an EMBL/GenBank/DDBJ whole genome shotgun (WGS) entry which is preliminary data.</text>
</comment>
<feature type="coiled-coil region" evidence="10">
    <location>
        <begin position="611"/>
        <end position="670"/>
    </location>
</feature>
<dbReference type="Proteomes" id="UP000320333">
    <property type="component" value="Unassembled WGS sequence"/>
</dbReference>
<dbReference type="SMART" id="SM00184">
    <property type="entry name" value="RING"/>
    <property type="match status" value="1"/>
</dbReference>
<dbReference type="EMBL" id="QEAP01000228">
    <property type="protein sequence ID" value="TPX72450.1"/>
    <property type="molecule type" value="Genomic_DNA"/>
</dbReference>
<evidence type="ECO:0000256" key="10">
    <source>
        <dbReference type="SAM" id="Coils"/>
    </source>
</evidence>
<dbReference type="GO" id="GO:0004386">
    <property type="term" value="F:helicase activity"/>
    <property type="evidence" value="ECO:0007669"/>
    <property type="project" value="UniProtKB-KW"/>
</dbReference>
<keyword evidence="3" id="KW-0547">Nucleotide-binding</keyword>
<dbReference type="InterPro" id="IPR017907">
    <property type="entry name" value="Znf_RING_CS"/>
</dbReference>
<dbReference type="Gene3D" id="3.30.40.10">
    <property type="entry name" value="Zinc/RING finger domain, C3HC4 (zinc finger)"/>
    <property type="match status" value="1"/>
</dbReference>
<dbReference type="InterPro" id="IPR013083">
    <property type="entry name" value="Znf_RING/FYVE/PHD"/>
</dbReference>
<keyword evidence="2" id="KW-0479">Metal-binding</keyword>
<feature type="domain" description="RING-type" evidence="12">
    <location>
        <begin position="691"/>
        <end position="730"/>
    </location>
</feature>
<dbReference type="GO" id="GO:0008270">
    <property type="term" value="F:zinc ion binding"/>
    <property type="evidence" value="ECO:0007669"/>
    <property type="project" value="UniProtKB-KW"/>
</dbReference>
<dbReference type="SMART" id="SM00487">
    <property type="entry name" value="DEXDc"/>
    <property type="match status" value="1"/>
</dbReference>
<dbReference type="Gene3D" id="3.40.50.300">
    <property type="entry name" value="P-loop containing nucleotide triphosphate hydrolases"/>
    <property type="match status" value="2"/>
</dbReference>
<evidence type="ECO:0008006" key="16">
    <source>
        <dbReference type="Google" id="ProtNLM"/>
    </source>
</evidence>
<dbReference type="SUPFAM" id="SSF52540">
    <property type="entry name" value="P-loop containing nucleoside triphosphate hydrolases"/>
    <property type="match status" value="2"/>
</dbReference>
<keyword evidence="6" id="KW-0347">Helicase</keyword>
<feature type="compositionally biased region" description="Basic and acidic residues" evidence="11">
    <location>
        <begin position="96"/>
        <end position="108"/>
    </location>
</feature>
<name>A0A507FA35_9FUNG</name>
<evidence type="ECO:0000256" key="1">
    <source>
        <dbReference type="ARBA" id="ARBA00007025"/>
    </source>
</evidence>
<dbReference type="GO" id="GO:0005634">
    <property type="term" value="C:nucleus"/>
    <property type="evidence" value="ECO:0007669"/>
    <property type="project" value="TreeGrafter"/>
</dbReference>